<evidence type="ECO:0000313" key="2">
    <source>
        <dbReference type="EMBL" id="SDM00539.1"/>
    </source>
</evidence>
<organism evidence="2 3">
    <name type="scientific">Oryzisolibacter propanilivorax</name>
    <dbReference type="NCBI Taxonomy" id="1527607"/>
    <lineage>
        <taxon>Bacteria</taxon>
        <taxon>Pseudomonadati</taxon>
        <taxon>Pseudomonadota</taxon>
        <taxon>Betaproteobacteria</taxon>
        <taxon>Burkholderiales</taxon>
        <taxon>Comamonadaceae</taxon>
        <taxon>Oryzisolibacter</taxon>
    </lineage>
</organism>
<dbReference type="InterPro" id="IPR005302">
    <property type="entry name" value="MoCF_Sase_C"/>
</dbReference>
<proteinExistence type="predicted"/>
<dbReference type="GO" id="GO:0003824">
    <property type="term" value="F:catalytic activity"/>
    <property type="evidence" value="ECO:0007669"/>
    <property type="project" value="InterPro"/>
</dbReference>
<accession>A0A1G9PPC2</accession>
<dbReference type="InterPro" id="IPR052716">
    <property type="entry name" value="MOSC_domain"/>
</dbReference>
<reference evidence="3" key="1">
    <citation type="submission" date="2016-10" db="EMBL/GenBank/DDBJ databases">
        <authorList>
            <person name="Varghese N."/>
            <person name="Submissions S."/>
        </authorList>
    </citation>
    <scope>NUCLEOTIDE SEQUENCE [LARGE SCALE GENOMIC DNA]</scope>
    <source>
        <strain evidence="3">EPL6</strain>
    </source>
</reference>
<evidence type="ECO:0000313" key="3">
    <source>
        <dbReference type="Proteomes" id="UP000198552"/>
    </source>
</evidence>
<dbReference type="PROSITE" id="PS51340">
    <property type="entry name" value="MOSC"/>
    <property type="match status" value="1"/>
</dbReference>
<dbReference type="RefSeq" id="WP_091566355.1">
    <property type="nucleotide sequence ID" value="NZ_FNHP01000001.1"/>
</dbReference>
<dbReference type="PANTHER" id="PTHR36930">
    <property type="entry name" value="METAL-SULFUR CLUSTER BIOSYNTHESIS PROTEINS YUAD-RELATED"/>
    <property type="match status" value="1"/>
</dbReference>
<feature type="domain" description="MOSC" evidence="1">
    <location>
        <begin position="22"/>
        <end position="178"/>
    </location>
</feature>
<dbReference type="Proteomes" id="UP000198552">
    <property type="component" value="Unassembled WGS sequence"/>
</dbReference>
<dbReference type="OrthoDB" id="1550913at2"/>
<name>A0A1G9PPC2_9BURK</name>
<dbReference type="GO" id="GO:0030170">
    <property type="term" value="F:pyridoxal phosphate binding"/>
    <property type="evidence" value="ECO:0007669"/>
    <property type="project" value="InterPro"/>
</dbReference>
<dbReference type="PANTHER" id="PTHR36930:SF1">
    <property type="entry name" value="MOSC DOMAIN-CONTAINING PROTEIN"/>
    <property type="match status" value="1"/>
</dbReference>
<dbReference type="Pfam" id="PF03473">
    <property type="entry name" value="MOSC"/>
    <property type="match status" value="1"/>
</dbReference>
<dbReference type="STRING" id="1527607.SAMN05428957_101541"/>
<dbReference type="GO" id="GO:0030151">
    <property type="term" value="F:molybdenum ion binding"/>
    <property type="evidence" value="ECO:0007669"/>
    <property type="project" value="InterPro"/>
</dbReference>
<sequence>MSAALRTTVVAVHRDAEHRFSKQLEDCIELEEGLGVVGDAHHGLTARHRSRAKADPFQPNLRQVHLISDSLFAHLAGLGFDVAAGELGENVTLASAPGLEWDALVALPVGTRLHFAQGPVVELTGLRNPCAQLDRFHKGLLAAMLDKDAAGRVRRKAGVMGVVRAGGPIGGGDAVRVRLPRAPHRAMECV</sequence>
<dbReference type="Gene3D" id="2.40.33.20">
    <property type="entry name" value="PK beta-barrel domain-like"/>
    <property type="match status" value="1"/>
</dbReference>
<protein>
    <recommendedName>
        <fullName evidence="1">MOSC domain-containing protein</fullName>
    </recommendedName>
</protein>
<evidence type="ECO:0000259" key="1">
    <source>
        <dbReference type="PROSITE" id="PS51340"/>
    </source>
</evidence>
<keyword evidence="3" id="KW-1185">Reference proteome</keyword>
<dbReference type="InterPro" id="IPR011037">
    <property type="entry name" value="Pyrv_Knase-like_insert_dom_sf"/>
</dbReference>
<dbReference type="SUPFAM" id="SSF50800">
    <property type="entry name" value="PK beta-barrel domain-like"/>
    <property type="match status" value="1"/>
</dbReference>
<gene>
    <name evidence="2" type="ORF">SAMN05428957_101541</name>
</gene>
<dbReference type="AlphaFoldDB" id="A0A1G9PPC2"/>
<dbReference type="EMBL" id="FNHP01000001">
    <property type="protein sequence ID" value="SDM00539.1"/>
    <property type="molecule type" value="Genomic_DNA"/>
</dbReference>